<dbReference type="GO" id="GO:0005886">
    <property type="term" value="C:plasma membrane"/>
    <property type="evidence" value="ECO:0007669"/>
    <property type="project" value="TreeGrafter"/>
</dbReference>
<dbReference type="InterPro" id="IPR004680">
    <property type="entry name" value="Cit_transptr-like_dom"/>
</dbReference>
<keyword evidence="5 7" id="KW-1133">Transmembrane helix</keyword>
<feature type="transmembrane region" description="Helical" evidence="7">
    <location>
        <begin position="51"/>
        <end position="71"/>
    </location>
</feature>
<dbReference type="AlphaFoldDB" id="A0A091BY14"/>
<dbReference type="PATRIC" id="fig|1302648.3.peg.1865"/>
<feature type="transmembrane region" description="Helical" evidence="7">
    <location>
        <begin position="350"/>
        <end position="374"/>
    </location>
</feature>
<keyword evidence="4" id="KW-0677">Repeat</keyword>
<dbReference type="Proteomes" id="UP000029381">
    <property type="component" value="Unassembled WGS sequence"/>
</dbReference>
<dbReference type="InterPro" id="IPR051679">
    <property type="entry name" value="DASS-Related_Transporters"/>
</dbReference>
<feature type="transmembrane region" description="Helical" evidence="7">
    <location>
        <begin position="304"/>
        <end position="330"/>
    </location>
</feature>
<feature type="transmembrane region" description="Helical" evidence="7">
    <location>
        <begin position="394"/>
        <end position="419"/>
    </location>
</feature>
<evidence type="ECO:0000256" key="6">
    <source>
        <dbReference type="ARBA" id="ARBA00023136"/>
    </source>
</evidence>
<gene>
    <name evidence="9" type="ORF">TMU3MR103_1905</name>
</gene>
<keyword evidence="10" id="KW-1185">Reference proteome</keyword>
<organism evidence="9 10">
    <name type="scientific">Tetragenococcus muriaticus 3MR10-3</name>
    <dbReference type="NCBI Taxonomy" id="1302648"/>
    <lineage>
        <taxon>Bacteria</taxon>
        <taxon>Bacillati</taxon>
        <taxon>Bacillota</taxon>
        <taxon>Bacilli</taxon>
        <taxon>Lactobacillales</taxon>
        <taxon>Enterococcaceae</taxon>
        <taxon>Tetragenococcus</taxon>
    </lineage>
</organism>
<evidence type="ECO:0000313" key="9">
    <source>
        <dbReference type="EMBL" id="KFN89619.1"/>
    </source>
</evidence>
<dbReference type="RefSeq" id="WP_028789763.1">
    <property type="nucleotide sequence ID" value="NZ_JPVT01000209.1"/>
</dbReference>
<keyword evidence="3 7" id="KW-0812">Transmembrane</keyword>
<keyword evidence="6 7" id="KW-0472">Membrane</keyword>
<evidence type="ECO:0000313" key="10">
    <source>
        <dbReference type="Proteomes" id="UP000029381"/>
    </source>
</evidence>
<reference evidence="9 10" key="1">
    <citation type="submission" date="2014-08" db="EMBL/GenBank/DDBJ databases">
        <title>Genome sequence of Tetragenococcus muriaticus.</title>
        <authorList>
            <person name="Chuea-nongthon C."/>
            <person name="Rodtong S."/>
            <person name="Yongsawatdigul J."/>
            <person name="Steele J.L."/>
            <person name="Liu X.-y."/>
            <person name="Speers J."/>
            <person name="Glasner J.D."/>
            <person name="Neeno-Eckwall E.C."/>
        </authorList>
    </citation>
    <scope>NUCLEOTIDE SEQUENCE [LARGE SCALE GENOMIC DNA]</scope>
    <source>
        <strain evidence="9 10">3MR10-3</strain>
    </source>
</reference>
<dbReference type="PANTHER" id="PTHR43652">
    <property type="entry name" value="BASIC AMINO ACID ANTIPORTER YFCC-RELATED"/>
    <property type="match status" value="1"/>
</dbReference>
<proteinExistence type="predicted"/>
<feature type="transmembrane region" description="Helical" evidence="7">
    <location>
        <begin position="6"/>
        <end position="39"/>
    </location>
</feature>
<feature type="transmembrane region" description="Helical" evidence="7">
    <location>
        <begin position="265"/>
        <end position="283"/>
    </location>
</feature>
<dbReference type="EMBL" id="JPVT01000209">
    <property type="protein sequence ID" value="KFN89619.1"/>
    <property type="molecule type" value="Genomic_DNA"/>
</dbReference>
<comment type="caution">
    <text evidence="9">The sequence shown here is derived from an EMBL/GenBank/DDBJ whole genome shotgun (WGS) entry which is preliminary data.</text>
</comment>
<evidence type="ECO:0000256" key="5">
    <source>
        <dbReference type="ARBA" id="ARBA00022989"/>
    </source>
</evidence>
<evidence type="ECO:0000256" key="2">
    <source>
        <dbReference type="ARBA" id="ARBA00022448"/>
    </source>
</evidence>
<feature type="domain" description="Citrate transporter-like" evidence="8">
    <location>
        <begin position="14"/>
        <end position="343"/>
    </location>
</feature>
<evidence type="ECO:0000256" key="7">
    <source>
        <dbReference type="SAM" id="Phobius"/>
    </source>
</evidence>
<name>A0A091BY14_9ENTE</name>
<feature type="transmembrane region" description="Helical" evidence="7">
    <location>
        <begin position="171"/>
        <end position="194"/>
    </location>
</feature>
<evidence type="ECO:0000259" key="8">
    <source>
        <dbReference type="Pfam" id="PF03600"/>
    </source>
</evidence>
<dbReference type="Pfam" id="PF03600">
    <property type="entry name" value="CitMHS"/>
    <property type="match status" value="1"/>
</dbReference>
<feature type="transmembrane region" description="Helical" evidence="7">
    <location>
        <begin position="220"/>
        <end position="253"/>
    </location>
</feature>
<feature type="transmembrane region" description="Helical" evidence="7">
    <location>
        <begin position="91"/>
        <end position="119"/>
    </location>
</feature>
<sequence>MSMEIITLLALVLVIIIGFIKKLNIGLLAIAVAVVIGYASNDFSTEQILEGFDASLFITLLGVTFLFGIISDNGCLDTLINHIISKLGRKIWFVPILVFMVGFLIAALAGAVAALVFVVSMSIPLARTSGYNPALLMIIGVAGGQSGRFTTITPDGNVIVTIMTEQGIEGVLTPLTFNVTIGMILLSIAAFIYFKGYKIQKNQSSDKRVETKHLTKKQWIALAGIFLFIFCVIGLGLDAGLTAISVAMLLLILGISNEKKAFQNIPWNTILMVTGVGVLMNIINETGGIDMLVGVIGDFSNYATIMGVTSFVGGFMSWFSSTLGVVIPTLAPTVGELADVIGHSTSETGLLSTMIVGASSAAFSPVSSAGGLILSTIIGDYQYKKEFNSNKLFVSLFIFSIGMVLISSILATTGIFALFN</sequence>
<feature type="transmembrane region" description="Helical" evidence="7">
    <location>
        <begin position="131"/>
        <end position="151"/>
    </location>
</feature>
<evidence type="ECO:0000256" key="1">
    <source>
        <dbReference type="ARBA" id="ARBA00004141"/>
    </source>
</evidence>
<comment type="subcellular location">
    <subcellularLocation>
        <location evidence="1">Membrane</location>
        <topology evidence="1">Multi-pass membrane protein</topology>
    </subcellularLocation>
</comment>
<evidence type="ECO:0000256" key="4">
    <source>
        <dbReference type="ARBA" id="ARBA00022737"/>
    </source>
</evidence>
<keyword evidence="2" id="KW-0813">Transport</keyword>
<evidence type="ECO:0000256" key="3">
    <source>
        <dbReference type="ARBA" id="ARBA00022692"/>
    </source>
</evidence>
<accession>A0A091BY14</accession>
<dbReference type="GO" id="GO:0055085">
    <property type="term" value="P:transmembrane transport"/>
    <property type="evidence" value="ECO:0007669"/>
    <property type="project" value="InterPro"/>
</dbReference>
<dbReference type="PANTHER" id="PTHR43652:SF2">
    <property type="entry name" value="BASIC AMINO ACID ANTIPORTER YFCC-RELATED"/>
    <property type="match status" value="1"/>
</dbReference>
<protein>
    <recommendedName>
        <fullName evidence="8">Citrate transporter-like domain-containing protein</fullName>
    </recommendedName>
</protein>